<dbReference type="EMBL" id="RSCM01000027">
    <property type="protein sequence ID" value="RUS92509.1"/>
    <property type="molecule type" value="Genomic_DNA"/>
</dbReference>
<sequence length="148" mass="16813">MVDELLIDEIEKAIIERLEPLKAEKLRIEGFPDNPAELGKPVVIGQILVGYRKESLSKPSTFVASAPIIQDWTLSFELSLQLKNLRSHTGAYPIMGKIRNLLTGYKPSVIQKPLYQSEGGFVSIKEGVWYYSMIFSVSLQFVKRPWEN</sequence>
<protein>
    <submittedName>
        <fullName evidence="1">Uncharacterized protein</fullName>
    </submittedName>
</protein>
<dbReference type="RefSeq" id="WP_127056771.1">
    <property type="nucleotide sequence ID" value="NZ_RSCM01000027.1"/>
</dbReference>
<dbReference type="InterPro" id="IPR035934">
    <property type="entry name" value="Phage_tail_protein-like_sf"/>
</dbReference>
<accession>A0A433UF54</accession>
<dbReference type="Pfam" id="PF09646">
    <property type="entry name" value="Gp37"/>
    <property type="match status" value="1"/>
</dbReference>
<dbReference type="InterPro" id="IPR018602">
    <property type="entry name" value="Gp37/STM4215"/>
</dbReference>
<gene>
    <name evidence="1" type="ORF">DSM107003_49920</name>
</gene>
<proteinExistence type="predicted"/>
<dbReference type="OrthoDB" id="495137at2"/>
<dbReference type="SUPFAM" id="SSF143749">
    <property type="entry name" value="Phage tail protein-like"/>
    <property type="match status" value="1"/>
</dbReference>
<organism evidence="1 2">
    <name type="scientific">Trichormus variabilis SAG 1403-4b</name>
    <dbReference type="NCBI Taxonomy" id="447716"/>
    <lineage>
        <taxon>Bacteria</taxon>
        <taxon>Bacillati</taxon>
        <taxon>Cyanobacteriota</taxon>
        <taxon>Cyanophyceae</taxon>
        <taxon>Nostocales</taxon>
        <taxon>Nostocaceae</taxon>
        <taxon>Trichormus</taxon>
    </lineage>
</organism>
<dbReference type="AlphaFoldDB" id="A0A433UF54"/>
<dbReference type="Gene3D" id="3.30.2000.10">
    <property type="entry name" value="Phage tail protein-like"/>
    <property type="match status" value="1"/>
</dbReference>
<comment type="caution">
    <text evidence="1">The sequence shown here is derived from an EMBL/GenBank/DDBJ whole genome shotgun (WGS) entry which is preliminary data.</text>
</comment>
<name>A0A433UF54_ANAVA</name>
<evidence type="ECO:0000313" key="2">
    <source>
        <dbReference type="Proteomes" id="UP000276103"/>
    </source>
</evidence>
<reference evidence="1 2" key="1">
    <citation type="journal article" date="2019" name="Genome Biol. Evol.">
        <title>Day and night: Metabolic profiles and evolutionary relationships of six axenic non-marine cyanobacteria.</title>
        <authorList>
            <person name="Will S.E."/>
            <person name="Henke P."/>
            <person name="Boedeker C."/>
            <person name="Huang S."/>
            <person name="Brinkmann H."/>
            <person name="Rohde M."/>
            <person name="Jarek M."/>
            <person name="Friedl T."/>
            <person name="Seufert S."/>
            <person name="Schumacher M."/>
            <person name="Overmann J."/>
            <person name="Neumann-Schaal M."/>
            <person name="Petersen J."/>
        </authorList>
    </citation>
    <scope>NUCLEOTIDE SEQUENCE [LARGE SCALE GENOMIC DNA]</scope>
    <source>
        <strain evidence="1 2">SAG 1403-4b</strain>
    </source>
</reference>
<keyword evidence="2" id="KW-1185">Reference proteome</keyword>
<dbReference type="Proteomes" id="UP000276103">
    <property type="component" value="Unassembled WGS sequence"/>
</dbReference>
<dbReference type="InterPro" id="IPR038042">
    <property type="entry name" value="Gp37-like"/>
</dbReference>
<evidence type="ECO:0000313" key="1">
    <source>
        <dbReference type="EMBL" id="RUS92509.1"/>
    </source>
</evidence>